<name>A0ACA9R0D2_9GLOM</name>
<feature type="non-terminal residue" evidence="1">
    <location>
        <position position="1"/>
    </location>
</feature>
<dbReference type="Proteomes" id="UP000789920">
    <property type="component" value="Unassembled WGS sequence"/>
</dbReference>
<keyword evidence="2" id="KW-1185">Reference proteome</keyword>
<proteinExistence type="predicted"/>
<sequence>ISGAIIVQFFIQGLRPEYAMNIQAAKPNDLNYSIEEAPSEDNTNSNKNDQAIAHFTEQIAKLNINLTEKQPAIP</sequence>
<feature type="non-terminal residue" evidence="1">
    <location>
        <position position="74"/>
    </location>
</feature>
<accession>A0ACA9R0D2</accession>
<evidence type="ECO:0000313" key="2">
    <source>
        <dbReference type="Proteomes" id="UP000789920"/>
    </source>
</evidence>
<protein>
    <submittedName>
        <fullName evidence="1">10177_t:CDS:1</fullName>
    </submittedName>
</protein>
<evidence type="ECO:0000313" key="1">
    <source>
        <dbReference type="EMBL" id="CAG8771355.1"/>
    </source>
</evidence>
<dbReference type="EMBL" id="CAJVQC010040684">
    <property type="protein sequence ID" value="CAG8771355.1"/>
    <property type="molecule type" value="Genomic_DNA"/>
</dbReference>
<comment type="caution">
    <text evidence="1">The sequence shown here is derived from an EMBL/GenBank/DDBJ whole genome shotgun (WGS) entry which is preliminary data.</text>
</comment>
<gene>
    <name evidence="1" type="ORF">RPERSI_LOCUS16444</name>
</gene>
<organism evidence="1 2">
    <name type="scientific">Racocetra persica</name>
    <dbReference type="NCBI Taxonomy" id="160502"/>
    <lineage>
        <taxon>Eukaryota</taxon>
        <taxon>Fungi</taxon>
        <taxon>Fungi incertae sedis</taxon>
        <taxon>Mucoromycota</taxon>
        <taxon>Glomeromycotina</taxon>
        <taxon>Glomeromycetes</taxon>
        <taxon>Diversisporales</taxon>
        <taxon>Gigasporaceae</taxon>
        <taxon>Racocetra</taxon>
    </lineage>
</organism>
<reference evidence="1" key="1">
    <citation type="submission" date="2021-06" db="EMBL/GenBank/DDBJ databases">
        <authorList>
            <person name="Kallberg Y."/>
            <person name="Tangrot J."/>
            <person name="Rosling A."/>
        </authorList>
    </citation>
    <scope>NUCLEOTIDE SEQUENCE</scope>
    <source>
        <strain evidence="1">MA461A</strain>
    </source>
</reference>